<name>A0A345P651_9GAMM</name>
<keyword evidence="9" id="KW-0645">Protease</keyword>
<dbReference type="GO" id="GO:0006508">
    <property type="term" value="P:proteolysis"/>
    <property type="evidence" value="ECO:0007669"/>
    <property type="project" value="UniProtKB-KW"/>
</dbReference>
<feature type="transmembrane region" description="Helical" evidence="7">
    <location>
        <begin position="132"/>
        <end position="150"/>
    </location>
</feature>
<evidence type="ECO:0000256" key="1">
    <source>
        <dbReference type="ARBA" id="ARBA00004141"/>
    </source>
</evidence>
<dbReference type="PANTHER" id="PTHR43731:SF14">
    <property type="entry name" value="PRESENILIN-ASSOCIATED RHOMBOID-LIKE PROTEIN, MITOCHONDRIAL"/>
    <property type="match status" value="1"/>
</dbReference>
<dbReference type="InterPro" id="IPR022764">
    <property type="entry name" value="Peptidase_S54_rhomboid_dom"/>
</dbReference>
<dbReference type="SUPFAM" id="SSF144091">
    <property type="entry name" value="Rhomboid-like"/>
    <property type="match status" value="1"/>
</dbReference>
<comment type="similarity">
    <text evidence="2">Belongs to the peptidase S54 family.</text>
</comment>
<feature type="transmembrane region" description="Helical" evidence="7">
    <location>
        <begin position="162"/>
        <end position="181"/>
    </location>
</feature>
<dbReference type="RefSeq" id="WP_114898870.1">
    <property type="nucleotide sequence ID" value="NZ_CP031222.1"/>
</dbReference>
<dbReference type="GO" id="GO:0004252">
    <property type="term" value="F:serine-type endopeptidase activity"/>
    <property type="evidence" value="ECO:0007669"/>
    <property type="project" value="InterPro"/>
</dbReference>
<dbReference type="KEGG" id="mbah:HYN46_07885"/>
<evidence type="ECO:0000313" key="10">
    <source>
        <dbReference type="Proteomes" id="UP000253940"/>
    </source>
</evidence>
<dbReference type="GO" id="GO:0016020">
    <property type="term" value="C:membrane"/>
    <property type="evidence" value="ECO:0007669"/>
    <property type="project" value="UniProtKB-SubCell"/>
</dbReference>
<dbReference type="Proteomes" id="UP000253940">
    <property type="component" value="Chromosome"/>
</dbReference>
<reference evidence="9 10" key="1">
    <citation type="submission" date="2018-07" db="EMBL/GenBank/DDBJ databases">
        <title>Genome sequencing of Moraxellaceae gen. HYN0046.</title>
        <authorList>
            <person name="Kim M."/>
            <person name="Yi H."/>
        </authorList>
    </citation>
    <scope>NUCLEOTIDE SEQUENCE [LARGE SCALE GENOMIC DNA]</scope>
    <source>
        <strain evidence="9 10">HYN0046</strain>
    </source>
</reference>
<feature type="transmembrane region" description="Helical" evidence="7">
    <location>
        <begin position="187"/>
        <end position="204"/>
    </location>
</feature>
<feature type="transmembrane region" description="Helical" evidence="7">
    <location>
        <begin position="64"/>
        <end position="87"/>
    </location>
</feature>
<dbReference type="AlphaFoldDB" id="A0A345P651"/>
<dbReference type="Gene3D" id="1.20.1540.10">
    <property type="entry name" value="Rhomboid-like"/>
    <property type="match status" value="1"/>
</dbReference>
<protein>
    <submittedName>
        <fullName evidence="9">Rhomboid family intramembrane serine protease</fullName>
    </submittedName>
</protein>
<dbReference type="OrthoDB" id="9778341at2"/>
<sequence length="258" mass="28270">MFLSNVKTLRLTGFFLLINILVFTIETLNGVNVFSPSTVDLLRWGANFAPLTLTGDSWRLLSNMFLHIGIIHLAVNCWALYAFGIYTEFYYGRLYYLGLYLSAGLVGSLVSLMHNQASVEMMFKGDIPPISAGASGAIMGLGGALIIAAWRPKSGLHVNQTLKLKPLLAIMAINFAFGLSVQGIDNAAHFGGLLTGALVGLVFSLTDQRSPTVKKLFRVSIFFLLLLVSWIILKQLQEQAAELLPIRADILSELKLHP</sequence>
<dbReference type="InterPro" id="IPR050925">
    <property type="entry name" value="Rhomboid_protease_S54"/>
</dbReference>
<keyword evidence="3 7" id="KW-0812">Transmembrane</keyword>
<evidence type="ECO:0000256" key="5">
    <source>
        <dbReference type="ARBA" id="ARBA00022989"/>
    </source>
</evidence>
<keyword evidence="10" id="KW-1185">Reference proteome</keyword>
<organism evidence="9 10">
    <name type="scientific">Aquirhabdus parva</name>
    <dbReference type="NCBI Taxonomy" id="2283318"/>
    <lineage>
        <taxon>Bacteria</taxon>
        <taxon>Pseudomonadati</taxon>
        <taxon>Pseudomonadota</taxon>
        <taxon>Gammaproteobacteria</taxon>
        <taxon>Moraxellales</taxon>
        <taxon>Moraxellaceae</taxon>
        <taxon>Aquirhabdus</taxon>
    </lineage>
</organism>
<evidence type="ECO:0000256" key="2">
    <source>
        <dbReference type="ARBA" id="ARBA00009045"/>
    </source>
</evidence>
<dbReference type="InterPro" id="IPR035952">
    <property type="entry name" value="Rhomboid-like_sf"/>
</dbReference>
<dbReference type="Pfam" id="PF01694">
    <property type="entry name" value="Rhomboid"/>
    <property type="match status" value="1"/>
</dbReference>
<evidence type="ECO:0000256" key="6">
    <source>
        <dbReference type="ARBA" id="ARBA00023136"/>
    </source>
</evidence>
<feature type="transmembrane region" description="Helical" evidence="7">
    <location>
        <begin position="216"/>
        <end position="233"/>
    </location>
</feature>
<comment type="subcellular location">
    <subcellularLocation>
        <location evidence="1">Membrane</location>
        <topology evidence="1">Multi-pass membrane protein</topology>
    </subcellularLocation>
</comment>
<evidence type="ECO:0000259" key="8">
    <source>
        <dbReference type="Pfam" id="PF01694"/>
    </source>
</evidence>
<feature type="transmembrane region" description="Helical" evidence="7">
    <location>
        <begin position="12"/>
        <end position="34"/>
    </location>
</feature>
<evidence type="ECO:0000256" key="3">
    <source>
        <dbReference type="ARBA" id="ARBA00022692"/>
    </source>
</evidence>
<dbReference type="PANTHER" id="PTHR43731">
    <property type="entry name" value="RHOMBOID PROTEASE"/>
    <property type="match status" value="1"/>
</dbReference>
<feature type="domain" description="Peptidase S54 rhomboid" evidence="8">
    <location>
        <begin position="56"/>
        <end position="204"/>
    </location>
</feature>
<keyword evidence="4" id="KW-0378">Hydrolase</keyword>
<feature type="transmembrane region" description="Helical" evidence="7">
    <location>
        <begin position="94"/>
        <end position="112"/>
    </location>
</feature>
<evidence type="ECO:0000256" key="4">
    <source>
        <dbReference type="ARBA" id="ARBA00022801"/>
    </source>
</evidence>
<proteinExistence type="inferred from homology"/>
<evidence type="ECO:0000256" key="7">
    <source>
        <dbReference type="SAM" id="Phobius"/>
    </source>
</evidence>
<keyword evidence="5 7" id="KW-1133">Transmembrane helix</keyword>
<gene>
    <name evidence="9" type="ORF">HYN46_07885</name>
</gene>
<keyword evidence="6 7" id="KW-0472">Membrane</keyword>
<dbReference type="EMBL" id="CP031222">
    <property type="protein sequence ID" value="AXI02760.1"/>
    <property type="molecule type" value="Genomic_DNA"/>
</dbReference>
<accession>A0A345P651</accession>
<evidence type="ECO:0000313" key="9">
    <source>
        <dbReference type="EMBL" id="AXI02760.1"/>
    </source>
</evidence>